<dbReference type="AlphaFoldDB" id="A0A382Y8W8"/>
<protein>
    <submittedName>
        <fullName evidence="2">Uncharacterized protein</fullName>
    </submittedName>
</protein>
<reference evidence="2" key="1">
    <citation type="submission" date="2018-05" db="EMBL/GenBank/DDBJ databases">
        <authorList>
            <person name="Lanie J.A."/>
            <person name="Ng W.-L."/>
            <person name="Kazmierczak K.M."/>
            <person name="Andrzejewski T.M."/>
            <person name="Davidsen T.M."/>
            <person name="Wayne K.J."/>
            <person name="Tettelin H."/>
            <person name="Glass J.I."/>
            <person name="Rusch D."/>
            <person name="Podicherti R."/>
            <person name="Tsui H.-C.T."/>
            <person name="Winkler M.E."/>
        </authorList>
    </citation>
    <scope>NUCLEOTIDE SEQUENCE</scope>
</reference>
<dbReference type="EMBL" id="UINC01173903">
    <property type="protein sequence ID" value="SVD79756.1"/>
    <property type="molecule type" value="Genomic_DNA"/>
</dbReference>
<accession>A0A382Y8W8</accession>
<proteinExistence type="predicted"/>
<feature type="compositionally biased region" description="Basic and acidic residues" evidence="1">
    <location>
        <begin position="9"/>
        <end position="43"/>
    </location>
</feature>
<name>A0A382Y8W8_9ZZZZ</name>
<evidence type="ECO:0000313" key="2">
    <source>
        <dbReference type="EMBL" id="SVD79756.1"/>
    </source>
</evidence>
<evidence type="ECO:0000256" key="1">
    <source>
        <dbReference type="SAM" id="MobiDB-lite"/>
    </source>
</evidence>
<sequence>MDNNSNSGLEREDSERRNSEDRRKQNIPVENDRRIVRDDRRKV</sequence>
<gene>
    <name evidence="2" type="ORF">METZ01_LOCUS432610</name>
</gene>
<organism evidence="2">
    <name type="scientific">marine metagenome</name>
    <dbReference type="NCBI Taxonomy" id="408172"/>
    <lineage>
        <taxon>unclassified sequences</taxon>
        <taxon>metagenomes</taxon>
        <taxon>ecological metagenomes</taxon>
    </lineage>
</organism>
<feature type="region of interest" description="Disordered" evidence="1">
    <location>
        <begin position="1"/>
        <end position="43"/>
    </location>
</feature>